<reference evidence="6" key="2">
    <citation type="submission" date="2015-01" db="EMBL/GenBank/DDBJ databases">
        <title>Evolutionary Origins and Diversification of the Mycorrhizal Mutualists.</title>
        <authorList>
            <consortium name="DOE Joint Genome Institute"/>
            <consortium name="Mycorrhizal Genomics Consortium"/>
            <person name="Kohler A."/>
            <person name="Kuo A."/>
            <person name="Nagy L.G."/>
            <person name="Floudas D."/>
            <person name="Copeland A."/>
            <person name="Barry K.W."/>
            <person name="Cichocki N."/>
            <person name="Veneault-Fourrey C."/>
            <person name="LaButti K."/>
            <person name="Lindquist E.A."/>
            <person name="Lipzen A."/>
            <person name="Lundell T."/>
            <person name="Morin E."/>
            <person name="Murat C."/>
            <person name="Riley R."/>
            <person name="Ohm R."/>
            <person name="Sun H."/>
            <person name="Tunlid A."/>
            <person name="Henrissat B."/>
            <person name="Grigoriev I.V."/>
            <person name="Hibbett D.S."/>
            <person name="Martin F."/>
        </authorList>
    </citation>
    <scope>NUCLEOTIDE SEQUENCE [LARGE SCALE GENOMIC DNA]</scope>
    <source>
        <strain evidence="6">Ve08.2h10</strain>
    </source>
</reference>
<gene>
    <name evidence="5" type="ORF">PAXRUDRAFT_171434</name>
</gene>
<keyword evidence="3" id="KW-0812">Transmembrane</keyword>
<comment type="cofactor">
    <cofactor evidence="1">
        <name>a divalent metal cation</name>
        <dbReference type="ChEBI" id="CHEBI:60240"/>
    </cofactor>
</comment>
<accession>A0A0D0CKW6</accession>
<keyword evidence="3" id="KW-1133">Transmembrane helix</keyword>
<feature type="domain" description="DDE Tnp4" evidence="4">
    <location>
        <begin position="188"/>
        <end position="254"/>
    </location>
</feature>
<dbReference type="InParanoid" id="A0A0D0CKW6"/>
<name>A0A0D0CKW6_9AGAM</name>
<evidence type="ECO:0000313" key="5">
    <source>
        <dbReference type="EMBL" id="KIK75868.1"/>
    </source>
</evidence>
<evidence type="ECO:0000313" key="6">
    <source>
        <dbReference type="Proteomes" id="UP000054538"/>
    </source>
</evidence>
<feature type="transmembrane region" description="Helical" evidence="3">
    <location>
        <begin position="167"/>
        <end position="185"/>
    </location>
</feature>
<sequence length="258" mass="29285">MKASQLPLLKHFADHHPHLFHQRVRVNPDIFDDILDQISGHLIFSNQSHNFQLPVAIQLAIFLNCAGHYRNAISPEYIAQWAGVSTGSVINCTNHVMISILDQHDTFMQFPALDSEDVAISRAYTQEHSCPEWHNGILAADGSALRLHAKPTLHGETFFDHKSKYSLNFQVSILICLFLVIFAHLPQLVILPHNLLIADYGIGFPGSVHDAYAFQYTQTSREHVELLGDWHWIWADSAYPFEPWCVVPFKKPRGSVDT</sequence>
<dbReference type="AlphaFoldDB" id="A0A0D0CKW6"/>
<dbReference type="GO" id="GO:0046872">
    <property type="term" value="F:metal ion binding"/>
    <property type="evidence" value="ECO:0007669"/>
    <property type="project" value="UniProtKB-KW"/>
</dbReference>
<evidence type="ECO:0000256" key="1">
    <source>
        <dbReference type="ARBA" id="ARBA00001968"/>
    </source>
</evidence>
<keyword evidence="6" id="KW-1185">Reference proteome</keyword>
<dbReference type="Pfam" id="PF13359">
    <property type="entry name" value="DDE_Tnp_4"/>
    <property type="match status" value="1"/>
</dbReference>
<proteinExistence type="predicted"/>
<organism evidence="5 6">
    <name type="scientific">Paxillus rubicundulus Ve08.2h10</name>
    <dbReference type="NCBI Taxonomy" id="930991"/>
    <lineage>
        <taxon>Eukaryota</taxon>
        <taxon>Fungi</taxon>
        <taxon>Dikarya</taxon>
        <taxon>Basidiomycota</taxon>
        <taxon>Agaricomycotina</taxon>
        <taxon>Agaricomycetes</taxon>
        <taxon>Agaricomycetidae</taxon>
        <taxon>Boletales</taxon>
        <taxon>Paxilineae</taxon>
        <taxon>Paxillaceae</taxon>
        <taxon>Paxillus</taxon>
    </lineage>
</organism>
<dbReference type="HOGENOM" id="CLU_018552_1_4_1"/>
<keyword evidence="3" id="KW-0472">Membrane</keyword>
<dbReference type="InterPro" id="IPR027806">
    <property type="entry name" value="HARBI1_dom"/>
</dbReference>
<evidence type="ECO:0000259" key="4">
    <source>
        <dbReference type="Pfam" id="PF13359"/>
    </source>
</evidence>
<protein>
    <recommendedName>
        <fullName evidence="4">DDE Tnp4 domain-containing protein</fullName>
    </recommendedName>
</protein>
<reference evidence="5 6" key="1">
    <citation type="submission" date="2014-04" db="EMBL/GenBank/DDBJ databases">
        <authorList>
            <consortium name="DOE Joint Genome Institute"/>
            <person name="Kuo A."/>
            <person name="Kohler A."/>
            <person name="Jargeat P."/>
            <person name="Nagy L.G."/>
            <person name="Floudas D."/>
            <person name="Copeland A."/>
            <person name="Barry K.W."/>
            <person name="Cichocki N."/>
            <person name="Veneault-Fourrey C."/>
            <person name="LaButti K."/>
            <person name="Lindquist E.A."/>
            <person name="Lipzen A."/>
            <person name="Lundell T."/>
            <person name="Morin E."/>
            <person name="Murat C."/>
            <person name="Sun H."/>
            <person name="Tunlid A."/>
            <person name="Henrissat B."/>
            <person name="Grigoriev I.V."/>
            <person name="Hibbett D.S."/>
            <person name="Martin F."/>
            <person name="Nordberg H.P."/>
            <person name="Cantor M.N."/>
            <person name="Hua S.X."/>
        </authorList>
    </citation>
    <scope>NUCLEOTIDE SEQUENCE [LARGE SCALE GENOMIC DNA]</scope>
    <source>
        <strain evidence="5 6">Ve08.2h10</strain>
    </source>
</reference>
<evidence type="ECO:0000256" key="3">
    <source>
        <dbReference type="SAM" id="Phobius"/>
    </source>
</evidence>
<dbReference type="EMBL" id="KN827804">
    <property type="protein sequence ID" value="KIK75868.1"/>
    <property type="molecule type" value="Genomic_DNA"/>
</dbReference>
<dbReference type="Proteomes" id="UP000054538">
    <property type="component" value="Unassembled WGS sequence"/>
</dbReference>
<evidence type="ECO:0000256" key="2">
    <source>
        <dbReference type="ARBA" id="ARBA00022723"/>
    </source>
</evidence>
<dbReference type="OrthoDB" id="2687688at2759"/>
<keyword evidence="2" id="KW-0479">Metal-binding</keyword>